<accession>M2P6E3</accession>
<reference evidence="1 2" key="1">
    <citation type="journal article" date="2012" name="Proc. Natl. Acad. Sci. U.S.A.">
        <title>Comparative genomics of Ceriporiopsis subvermispora and Phanerochaete chrysosporium provide insight into selective ligninolysis.</title>
        <authorList>
            <person name="Fernandez-Fueyo E."/>
            <person name="Ruiz-Duenas F.J."/>
            <person name="Ferreira P."/>
            <person name="Floudas D."/>
            <person name="Hibbett D.S."/>
            <person name="Canessa P."/>
            <person name="Larrondo L.F."/>
            <person name="James T.Y."/>
            <person name="Seelenfreund D."/>
            <person name="Lobos S."/>
            <person name="Polanco R."/>
            <person name="Tello M."/>
            <person name="Honda Y."/>
            <person name="Watanabe T."/>
            <person name="Watanabe T."/>
            <person name="Ryu J.S."/>
            <person name="Kubicek C.P."/>
            <person name="Schmoll M."/>
            <person name="Gaskell J."/>
            <person name="Hammel K.E."/>
            <person name="St John F.J."/>
            <person name="Vanden Wymelenberg A."/>
            <person name="Sabat G."/>
            <person name="Splinter BonDurant S."/>
            <person name="Syed K."/>
            <person name="Yadav J.S."/>
            <person name="Doddapaneni H."/>
            <person name="Subramanian V."/>
            <person name="Lavin J.L."/>
            <person name="Oguiza J.A."/>
            <person name="Perez G."/>
            <person name="Pisabarro A.G."/>
            <person name="Ramirez L."/>
            <person name="Santoyo F."/>
            <person name="Master E."/>
            <person name="Coutinho P.M."/>
            <person name="Henrissat B."/>
            <person name="Lombard V."/>
            <person name="Magnuson J.K."/>
            <person name="Kuees U."/>
            <person name="Hori C."/>
            <person name="Igarashi K."/>
            <person name="Samejima M."/>
            <person name="Held B.W."/>
            <person name="Barry K.W."/>
            <person name="LaButti K.M."/>
            <person name="Lapidus A."/>
            <person name="Lindquist E.A."/>
            <person name="Lucas S.M."/>
            <person name="Riley R."/>
            <person name="Salamov A.A."/>
            <person name="Hoffmeister D."/>
            <person name="Schwenk D."/>
            <person name="Hadar Y."/>
            <person name="Yarden O."/>
            <person name="de Vries R.P."/>
            <person name="Wiebenga A."/>
            <person name="Stenlid J."/>
            <person name="Eastwood D."/>
            <person name="Grigoriev I.V."/>
            <person name="Berka R.M."/>
            <person name="Blanchette R.A."/>
            <person name="Kersten P."/>
            <person name="Martinez A.T."/>
            <person name="Vicuna R."/>
            <person name="Cullen D."/>
        </authorList>
    </citation>
    <scope>NUCLEOTIDE SEQUENCE [LARGE SCALE GENOMIC DNA]</scope>
    <source>
        <strain evidence="1 2">B</strain>
    </source>
</reference>
<organism evidence="1 2">
    <name type="scientific">Ceriporiopsis subvermispora (strain B)</name>
    <name type="common">White-rot fungus</name>
    <name type="synonym">Gelatoporia subvermispora</name>
    <dbReference type="NCBI Taxonomy" id="914234"/>
    <lineage>
        <taxon>Eukaryota</taxon>
        <taxon>Fungi</taxon>
        <taxon>Dikarya</taxon>
        <taxon>Basidiomycota</taxon>
        <taxon>Agaricomycotina</taxon>
        <taxon>Agaricomycetes</taxon>
        <taxon>Polyporales</taxon>
        <taxon>Gelatoporiaceae</taxon>
        <taxon>Gelatoporia</taxon>
    </lineage>
</organism>
<dbReference type="Proteomes" id="UP000016930">
    <property type="component" value="Unassembled WGS sequence"/>
</dbReference>
<name>M2P6E3_CERS8</name>
<sequence>MTTRTRRQLAMQENNRNTKRARCASVGSVLHTDENDPSGLAVHPVDTVVAIHESPSHANGVVETQSQDSVVRVEDPTGARQAFLEVTNSAMNSRILHRLHLIEGHDNEDVAVNRRPEDDTHSATPVSQTTVNIQHATHATDIPEGIGHHDVHVPEEMPAVTTEKPMYSAPIGPLPNPYFTMQLPEFVDAELKERLETLVAFEDNRNCRYSVQTLPPSCEWGSNSDSDSFRYLCFKGKVVRIWMVGRIRTVWFFSSQGEAQERVSVGIVPFRQCDLGAALRLARNKARPSPDRANIGLATNDQGNAVYATRRMTTRVKGKSAATIEPFTHVFDATEILISKAAMVRLSAADLTTGDIVLLEATLTRWRTGDSTSSRRSWASWATGYELETISLLLSAPEDVGKTTYDDDGDDKLFL</sequence>
<keyword evidence="2" id="KW-1185">Reference proteome</keyword>
<gene>
    <name evidence="1" type="ORF">CERSUDRAFT_78575</name>
</gene>
<dbReference type="EMBL" id="KB445832">
    <property type="protein sequence ID" value="EMD30844.1"/>
    <property type="molecule type" value="Genomic_DNA"/>
</dbReference>
<protein>
    <submittedName>
        <fullName evidence="1">Uncharacterized protein</fullName>
    </submittedName>
</protein>
<dbReference type="HOGENOM" id="CLU_662217_0_0_1"/>
<dbReference type="AlphaFoldDB" id="M2P6E3"/>
<evidence type="ECO:0000313" key="1">
    <source>
        <dbReference type="EMBL" id="EMD30844.1"/>
    </source>
</evidence>
<evidence type="ECO:0000313" key="2">
    <source>
        <dbReference type="Proteomes" id="UP000016930"/>
    </source>
</evidence>
<dbReference type="OrthoDB" id="3269308at2759"/>
<proteinExistence type="predicted"/>